<feature type="transmembrane region" description="Helical" evidence="5">
    <location>
        <begin position="39"/>
        <end position="58"/>
    </location>
</feature>
<feature type="transmembrane region" description="Helical" evidence="5">
    <location>
        <begin position="12"/>
        <end position="33"/>
    </location>
</feature>
<dbReference type="Pfam" id="PF13515">
    <property type="entry name" value="FUSC_2"/>
    <property type="match status" value="1"/>
</dbReference>
<dbReference type="GO" id="GO:0016020">
    <property type="term" value="C:membrane"/>
    <property type="evidence" value="ECO:0007669"/>
    <property type="project" value="UniProtKB-SubCell"/>
</dbReference>
<proteinExistence type="predicted"/>
<reference evidence="7 8" key="1">
    <citation type="submission" date="2020-10" db="EMBL/GenBank/DDBJ databases">
        <title>Campylobacter and Helicobacter PacBio genomes.</title>
        <authorList>
            <person name="Lane C."/>
        </authorList>
    </citation>
    <scope>NUCLEOTIDE SEQUENCE [LARGE SCALE GENOMIC DNA]</scope>
    <source>
        <strain evidence="7 8">2016D-0077</strain>
    </source>
</reference>
<protein>
    <submittedName>
        <fullName evidence="7">FUSC family protein</fullName>
    </submittedName>
</protein>
<keyword evidence="2 5" id="KW-0812">Transmembrane</keyword>
<dbReference type="AlphaFoldDB" id="A0A7M1LH26"/>
<evidence type="ECO:0000256" key="4">
    <source>
        <dbReference type="ARBA" id="ARBA00023136"/>
    </source>
</evidence>
<comment type="subcellular location">
    <subcellularLocation>
        <location evidence="1">Membrane</location>
        <topology evidence="1">Multi-pass membrane protein</topology>
    </subcellularLocation>
</comment>
<dbReference type="Proteomes" id="UP000594749">
    <property type="component" value="Chromosome"/>
</dbReference>
<feature type="transmembrane region" description="Helical" evidence="5">
    <location>
        <begin position="436"/>
        <end position="454"/>
    </location>
</feature>
<evidence type="ECO:0000259" key="6">
    <source>
        <dbReference type="Pfam" id="PF13515"/>
    </source>
</evidence>
<feature type="domain" description="Integral membrane bound transporter" evidence="6">
    <location>
        <begin position="326"/>
        <end position="449"/>
    </location>
</feature>
<feature type="transmembrane region" description="Helical" evidence="5">
    <location>
        <begin position="116"/>
        <end position="135"/>
    </location>
</feature>
<feature type="transmembrane region" description="Helical" evidence="5">
    <location>
        <begin position="90"/>
        <end position="109"/>
    </location>
</feature>
<evidence type="ECO:0000256" key="5">
    <source>
        <dbReference type="SAM" id="Phobius"/>
    </source>
</evidence>
<dbReference type="OrthoDB" id="5329664at2"/>
<dbReference type="RefSeq" id="WP_025802171.1">
    <property type="nucleotide sequence ID" value="NZ_CP053842.1"/>
</dbReference>
<dbReference type="EMBL" id="CP063078">
    <property type="protein sequence ID" value="QOQ87902.1"/>
    <property type="molecule type" value="Genomic_DNA"/>
</dbReference>
<feature type="transmembrane region" description="Helical" evidence="5">
    <location>
        <begin position="403"/>
        <end position="424"/>
    </location>
</feature>
<evidence type="ECO:0000256" key="3">
    <source>
        <dbReference type="ARBA" id="ARBA00022989"/>
    </source>
</evidence>
<keyword evidence="3 5" id="KW-1133">Transmembrane helix</keyword>
<feature type="transmembrane region" description="Helical" evidence="5">
    <location>
        <begin position="65"/>
        <end position="84"/>
    </location>
</feature>
<organism evidence="7 8">
    <name type="scientific">Campylobacter corcagiensis</name>
    <dbReference type="NCBI Taxonomy" id="1448857"/>
    <lineage>
        <taxon>Bacteria</taxon>
        <taxon>Pseudomonadati</taxon>
        <taxon>Campylobacterota</taxon>
        <taxon>Epsilonproteobacteria</taxon>
        <taxon>Campylobacterales</taxon>
        <taxon>Campylobacteraceae</taxon>
        <taxon>Campylobacter</taxon>
    </lineage>
</organism>
<name>A0A7M1LH26_9BACT</name>
<evidence type="ECO:0000256" key="1">
    <source>
        <dbReference type="ARBA" id="ARBA00004141"/>
    </source>
</evidence>
<evidence type="ECO:0000313" key="8">
    <source>
        <dbReference type="Proteomes" id="UP000594749"/>
    </source>
</evidence>
<feature type="transmembrane region" description="Helical" evidence="5">
    <location>
        <begin position="369"/>
        <end position="397"/>
    </location>
</feature>
<feature type="transmembrane region" description="Helical" evidence="5">
    <location>
        <begin position="141"/>
        <end position="159"/>
    </location>
</feature>
<gene>
    <name evidence="7" type="ORF">IMC76_03635</name>
</gene>
<accession>A0A7M1LH26</accession>
<feature type="transmembrane region" description="Helical" evidence="5">
    <location>
        <begin position="315"/>
        <end position="333"/>
    </location>
</feature>
<evidence type="ECO:0000313" key="7">
    <source>
        <dbReference type="EMBL" id="QOQ87902.1"/>
    </source>
</evidence>
<evidence type="ECO:0000256" key="2">
    <source>
        <dbReference type="ARBA" id="ARBA00022692"/>
    </source>
</evidence>
<dbReference type="InterPro" id="IPR049453">
    <property type="entry name" value="Memb_transporter_dom"/>
</dbReference>
<sequence length="594" mass="67266">MINLIRQKDPANFGLIYAIKALFGVSLTCLITFTLAGKALMLWAISGCVSVFFITTFKGSNKDRILGLMLFVFLSFNLILLSNFINALGIWLFLPAFVWIFLAQILSLYSINLSIAMINSAFICFVVLVVSSGISNFNSKFAAFGFILGSVIALIIRGFSNYGKFTKRAFKVIFNELSFLAKGQISTAQILDKISKTKDILNVKSSQFRDDNLIQNHTKVAFYLYKCEELVHALALLNLDHTDEIVENINELRKLFLDEELIFKYEFKNSKNAIVYEILDDIKNGSNAPLLPKKAKFSLKSFINSLNLNNQTFKFSLKFALAIAISLIIANLAQIERGVWVAIGTLCVMKVSVTEVTKATFQAIISTTLAVVFAVFMINLLSGSFMIYPFIFVAIFMLFYFKIFSYPVSNFGLIVCVSIYFFAISGDFKSLMILRLMDMSFGFLIACFVSFFIFPVKNSQKFKPLVNEILENFVNISNSIIQNQKTGEFTTLNSKNTDKISQFRGLFKSPLNTKFDEISKALVNIRIYSLKNGINSELKKDILDLKIRFIMLISKLNSRPYYFKDEQDFSLNLTKHLANLQSQIYNDISPNSLN</sequence>
<keyword evidence="4 5" id="KW-0472">Membrane</keyword>
<keyword evidence="8" id="KW-1185">Reference proteome</keyword>